<dbReference type="InterPro" id="IPR003599">
    <property type="entry name" value="Ig_sub"/>
</dbReference>
<evidence type="ECO:0000259" key="2">
    <source>
        <dbReference type="PROSITE" id="PS50835"/>
    </source>
</evidence>
<evidence type="ECO:0000256" key="1">
    <source>
        <dbReference type="ARBA" id="ARBA00023319"/>
    </source>
</evidence>
<dbReference type="Gene3D" id="2.60.40.10">
    <property type="entry name" value="Immunoglobulins"/>
    <property type="match status" value="2"/>
</dbReference>
<accession>A0ABN8MCL2</accession>
<dbReference type="Pfam" id="PF07679">
    <property type="entry name" value="I-set"/>
    <property type="match status" value="1"/>
</dbReference>
<dbReference type="InterPro" id="IPR013098">
    <property type="entry name" value="Ig_I-set"/>
</dbReference>
<dbReference type="CDD" id="cd00096">
    <property type="entry name" value="Ig"/>
    <property type="match status" value="1"/>
</dbReference>
<evidence type="ECO:0000313" key="4">
    <source>
        <dbReference type="Proteomes" id="UP001159427"/>
    </source>
</evidence>
<proteinExistence type="predicted"/>
<comment type="caution">
    <text evidence="3">The sequence shown here is derived from an EMBL/GenBank/DDBJ whole genome shotgun (WGS) entry which is preliminary data.</text>
</comment>
<dbReference type="Proteomes" id="UP001159427">
    <property type="component" value="Unassembled WGS sequence"/>
</dbReference>
<dbReference type="SMART" id="SM00409">
    <property type="entry name" value="IG"/>
    <property type="match status" value="2"/>
</dbReference>
<dbReference type="InterPro" id="IPR003598">
    <property type="entry name" value="Ig_sub2"/>
</dbReference>
<dbReference type="EMBL" id="CALNXI010000450">
    <property type="protein sequence ID" value="CAH3027402.1"/>
    <property type="molecule type" value="Genomic_DNA"/>
</dbReference>
<dbReference type="PROSITE" id="PS50835">
    <property type="entry name" value="IG_LIKE"/>
    <property type="match status" value="2"/>
</dbReference>
<dbReference type="Pfam" id="PF13927">
    <property type="entry name" value="Ig_3"/>
    <property type="match status" value="1"/>
</dbReference>
<dbReference type="PANTHER" id="PTHR10075">
    <property type="entry name" value="BASIGIN RELATED"/>
    <property type="match status" value="1"/>
</dbReference>
<organism evidence="3 4">
    <name type="scientific">Porites evermanni</name>
    <dbReference type="NCBI Taxonomy" id="104178"/>
    <lineage>
        <taxon>Eukaryota</taxon>
        <taxon>Metazoa</taxon>
        <taxon>Cnidaria</taxon>
        <taxon>Anthozoa</taxon>
        <taxon>Hexacorallia</taxon>
        <taxon>Scleractinia</taxon>
        <taxon>Fungiina</taxon>
        <taxon>Poritidae</taxon>
        <taxon>Porites</taxon>
    </lineage>
</organism>
<dbReference type="InterPro" id="IPR013783">
    <property type="entry name" value="Ig-like_fold"/>
</dbReference>
<feature type="domain" description="Ig-like" evidence="2">
    <location>
        <begin position="114"/>
        <end position="204"/>
    </location>
</feature>
<name>A0ABN8MCL2_9CNID</name>
<evidence type="ECO:0000313" key="3">
    <source>
        <dbReference type="EMBL" id="CAH3027402.1"/>
    </source>
</evidence>
<keyword evidence="4" id="KW-1185">Reference proteome</keyword>
<dbReference type="InterPro" id="IPR036179">
    <property type="entry name" value="Ig-like_dom_sf"/>
</dbReference>
<dbReference type="InterPro" id="IPR007110">
    <property type="entry name" value="Ig-like_dom"/>
</dbReference>
<gene>
    <name evidence="3" type="ORF">PEVE_00031488</name>
</gene>
<keyword evidence="1" id="KW-0393">Immunoglobulin domain</keyword>
<reference evidence="3 4" key="1">
    <citation type="submission" date="2022-05" db="EMBL/GenBank/DDBJ databases">
        <authorList>
            <consortium name="Genoscope - CEA"/>
            <person name="William W."/>
        </authorList>
    </citation>
    <scope>NUCLEOTIDE SEQUENCE [LARGE SCALE GENOMIC DNA]</scope>
</reference>
<dbReference type="SMART" id="SM00408">
    <property type="entry name" value="IGc2"/>
    <property type="match status" value="2"/>
</dbReference>
<dbReference type="PANTHER" id="PTHR10075:SF100">
    <property type="entry name" value="FASCICLIN-2"/>
    <property type="match status" value="1"/>
</dbReference>
<sequence length="328" mass="36726">MVPKDFLVFITVYSVVVSRSELLGHPSTCHFQIIHCSCKEMYGVDLVVTVEKCVYDLKEGDAKSVCSSETVMEKCRKGDTFSLQRQRRAGFLNLCCKNGTILPTVWLPTKTGPPKITKTSGSSQIVVRDDSYVKFQCKVVSNLAANVTWLLNGLPLTRQMDFRYSYLECRTVLLIENVLSTDAGNYTCLVQNEKGQAMASSYLTVRTKDKRPMYIMDFGLEGKTGMQGVAVTGTSVNLTCRTQNTAVNNYFLKDGSPKIEDGIRVTWYQMGDFQHNIKVAKLEIKNVTLADSGNYTCVSVLHGITKRKTFPLRIGMYSFQGSLQFYTS</sequence>
<dbReference type="SUPFAM" id="SSF48726">
    <property type="entry name" value="Immunoglobulin"/>
    <property type="match status" value="2"/>
</dbReference>
<feature type="domain" description="Ig-like" evidence="2">
    <location>
        <begin position="212"/>
        <end position="297"/>
    </location>
</feature>
<protein>
    <recommendedName>
        <fullName evidence="2">Ig-like domain-containing protein</fullName>
    </recommendedName>
</protein>